<dbReference type="Proteomes" id="UP001424741">
    <property type="component" value="Unassembled WGS sequence"/>
</dbReference>
<protein>
    <recommendedName>
        <fullName evidence="3">Pentatricopeptide repeat-containing protein</fullName>
    </recommendedName>
</protein>
<proteinExistence type="predicted"/>
<gene>
    <name evidence="1" type="ORF">Rhal01_03612</name>
</gene>
<accession>A0ABP9V418</accession>
<evidence type="ECO:0008006" key="3">
    <source>
        <dbReference type="Google" id="ProtNLM"/>
    </source>
</evidence>
<organism evidence="1 2">
    <name type="scientific">Rubritalea halochordaticola</name>
    <dbReference type="NCBI Taxonomy" id="714537"/>
    <lineage>
        <taxon>Bacteria</taxon>
        <taxon>Pseudomonadati</taxon>
        <taxon>Verrucomicrobiota</taxon>
        <taxon>Verrucomicrobiia</taxon>
        <taxon>Verrucomicrobiales</taxon>
        <taxon>Rubritaleaceae</taxon>
        <taxon>Rubritalea</taxon>
    </lineage>
</organism>
<sequence length="116" mass="12951">MLSSGLKQEDLYALAVKLKKHEWSLEKYGDVGITVLDKAFCGCIYKLATFDDGAAYLVKLMEDKNMDWDAGHSLVLQDAIVRCGKDALPHLQKVRNHPDLAERCIEMINQGAKTAL</sequence>
<name>A0ABP9V418_9BACT</name>
<keyword evidence="2" id="KW-1185">Reference proteome</keyword>
<comment type="caution">
    <text evidence="1">The sequence shown here is derived from an EMBL/GenBank/DDBJ whole genome shotgun (WGS) entry which is preliminary data.</text>
</comment>
<reference evidence="1 2" key="1">
    <citation type="submission" date="2024-02" db="EMBL/GenBank/DDBJ databases">
        <title>Rubritalea halochordaticola NBRC 107102.</title>
        <authorList>
            <person name="Ichikawa N."/>
            <person name="Katano-Makiyama Y."/>
            <person name="Hidaka K."/>
        </authorList>
    </citation>
    <scope>NUCLEOTIDE SEQUENCE [LARGE SCALE GENOMIC DNA]</scope>
    <source>
        <strain evidence="1 2">NBRC 107102</strain>
    </source>
</reference>
<evidence type="ECO:0000313" key="1">
    <source>
        <dbReference type="EMBL" id="GAA5497416.1"/>
    </source>
</evidence>
<evidence type="ECO:0000313" key="2">
    <source>
        <dbReference type="Proteomes" id="UP001424741"/>
    </source>
</evidence>
<dbReference type="EMBL" id="BAABRL010000015">
    <property type="protein sequence ID" value="GAA5497416.1"/>
    <property type="molecule type" value="Genomic_DNA"/>
</dbReference>